<sequence>MPTIVNALIIVGKIIASNVILSAVATTALSFGLQSLFKPKSPQSGKDQGLELTKRITTEHPIEVLFGEVATPGSLMWWGVRGTDNEYFEQVICLSDYTCDSVQKVFGDGKELTFSSSLTAGYAPCTSHYLDEDGNPCLWIKIYLGDPDQTADADLVSNYTEITSNFRGRGRAYAITRMKWNRDAYPSGEPSLLYVMRGAPVYDTRLDSTVTGGSGSHRSDDPTTWEWSANPALIGAQYMQGWSLNGSVFCGMGYSRTRIPDADLIAAANECEESVSLNGGGTEDRYQAHGSFLVGKSGRTHGDNIQLVLSACDGELDDGSGREFRILPGVERDVVSLTVAWDDIVSTGSIQLDPSLEPAERINSVLGQFTDPDAVYQLGDVPLRQVAAYIEDDGGQEYYDETTLLATTSYTQAQRILKRRMERARAERRVSITLPMMYARLEKGDRVAFDAALTANLRLPDTKWRVEQRPTLTTDLTCEIVFREHPDSIGTWVPATDELSRTNTGLTGSTIASLGLSGVTASVVSLTQGGSTTPAIRLAWTASDPRVNVALLLTRLDGASPPASVSPLELMNAMATGADGSVDLTVVAGAQYKVQYRTLFAGRVSGLTTVEAALTAGAAVVPVGDITGLGDLAVEDTVDLGSGFVRDSGGVALGDSDLLNTAISINSDGSLTGAGSGAVTISGLGYVGDLNATAGAAWGSNVASIPTNLGSLVGTEPILNTAISINADGSLAGAGSGAVTISGLGFTGALNANYITNTNELTDGAGLGDTAVWSSVTSIPTNLGSLVGTEPILNTAITVDGSGVLSGIGTASIVVNNASLTVANIPTLTLSKISDAGALAAKATIDSASLLDDSVVETAKIATNAVTNADSSSVTTSNASWTTEDSFTQVEICRHTQTLTTGSTAILDVRFTKTEVAGSSVWYLSSIGLTTPFSPTRDVKLRLIRDPDGTPVVLKEIFIAEGWNGNTSPYGSFEDFANSNFIYEDTTHSGGSTTYAVDMVSYSTGTTTPNGVKYAINNVTRTIYCLEGKR</sequence>
<evidence type="ECO:0000259" key="2">
    <source>
        <dbReference type="Pfam" id="PF13550"/>
    </source>
</evidence>
<reference evidence="3" key="1">
    <citation type="submission" date="2018-01" db="EMBL/GenBank/DDBJ databases">
        <title>A diatom virus reveals a new lineage of giant single stranded DNA viruses originating from double stranded DNA phage.</title>
        <authorList>
            <person name="Carlson M.C.G."/>
            <person name="Frischkorn K.R."/>
            <person name="Brumfield S."/>
            <person name="Rocap G."/>
        </authorList>
    </citation>
    <scope>NUCLEOTIDE SEQUENCE</scope>
    <source>
        <strain evidence="3">PmDNAV1</strain>
    </source>
</reference>
<keyword evidence="1" id="KW-0812">Transmembrane</keyword>
<organism evidence="3">
    <name type="scientific">Pseudo-nitzschia multiseries DNA virus</name>
    <dbReference type="NCBI Taxonomy" id="2364897"/>
    <lineage>
        <taxon>Viruses</taxon>
    </lineage>
</organism>
<dbReference type="EMBL" id="MG841150">
    <property type="protein sequence ID" value="AYD75914.1"/>
    <property type="molecule type" value="Genomic_DNA"/>
</dbReference>
<protein>
    <recommendedName>
        <fullName evidence="2">Tip attachment protein J domain-containing protein</fullName>
    </recommendedName>
</protein>
<name>A0A678W682_9VIRU</name>
<gene>
    <name evidence="3" type="ORF">PmDNAV1_gp30</name>
</gene>
<keyword evidence="1" id="KW-1133">Transmembrane helix</keyword>
<keyword evidence="1" id="KW-0472">Membrane</keyword>
<proteinExistence type="predicted"/>
<evidence type="ECO:0000256" key="1">
    <source>
        <dbReference type="SAM" id="Phobius"/>
    </source>
</evidence>
<feature type="transmembrane region" description="Helical" evidence="1">
    <location>
        <begin position="7"/>
        <end position="33"/>
    </location>
</feature>
<feature type="domain" description="Tip attachment protein J" evidence="2">
    <location>
        <begin position="358"/>
        <end position="467"/>
    </location>
</feature>
<accession>A0A678W682</accession>
<evidence type="ECO:0000313" key="3">
    <source>
        <dbReference type="EMBL" id="AYD75914.1"/>
    </source>
</evidence>
<dbReference type="InterPro" id="IPR032876">
    <property type="entry name" value="J_dom"/>
</dbReference>
<dbReference type="Pfam" id="PF13550">
    <property type="entry name" value="Phage-tail_3"/>
    <property type="match status" value="1"/>
</dbReference>